<feature type="domain" description="HTH-type transcriptional regulator MT1864/Rv1816-like C-terminal" evidence="3">
    <location>
        <begin position="63"/>
        <end position="147"/>
    </location>
</feature>
<dbReference type="EMBL" id="BMMH01000006">
    <property type="protein sequence ID" value="GGL16389.1"/>
    <property type="molecule type" value="Genomic_DNA"/>
</dbReference>
<keyword evidence="5" id="KW-1185">Reference proteome</keyword>
<evidence type="ECO:0000256" key="1">
    <source>
        <dbReference type="ARBA" id="ARBA00023015"/>
    </source>
</evidence>
<dbReference type="InterPro" id="IPR036271">
    <property type="entry name" value="Tet_transcr_reg_TetR-rel_C_sf"/>
</dbReference>
<evidence type="ECO:0000259" key="3">
    <source>
        <dbReference type="Pfam" id="PF13305"/>
    </source>
</evidence>
<comment type="caution">
    <text evidence="4">The sequence shown here is derived from an EMBL/GenBank/DDBJ whole genome shotgun (WGS) entry which is preliminary data.</text>
</comment>
<reference evidence="4" key="2">
    <citation type="submission" date="2020-09" db="EMBL/GenBank/DDBJ databases">
        <authorList>
            <person name="Sun Q."/>
            <person name="Zhou Y."/>
        </authorList>
    </citation>
    <scope>NUCLEOTIDE SEQUENCE</scope>
    <source>
        <strain evidence="4">CGMCC 4.3508</strain>
    </source>
</reference>
<sequence length="195" mass="20932">MLAAREAVTIRSLVSGTSVSTMALYTYFGGLPGLWSAVRQEGFTRLAARIEEVHATEDPVHDLAALGAVYMNNALADPHLYRVMFDADFELADPAAADATLHHLVVAVERARDTGRFRSDIDPLTLATQTWLIGHGAASLVTHGPLPAETIELTLPVLVALFAAAGDDTARCRRSVETGWRAQFPADAGSIEPRP</sequence>
<reference evidence="4" key="1">
    <citation type="journal article" date="2014" name="Int. J. Syst. Evol. Microbiol.">
        <title>Complete genome sequence of Corynebacterium casei LMG S-19264T (=DSM 44701T), isolated from a smear-ripened cheese.</title>
        <authorList>
            <consortium name="US DOE Joint Genome Institute (JGI-PGF)"/>
            <person name="Walter F."/>
            <person name="Albersmeier A."/>
            <person name="Kalinowski J."/>
            <person name="Ruckert C."/>
        </authorList>
    </citation>
    <scope>NUCLEOTIDE SEQUENCE</scope>
    <source>
        <strain evidence="4">CGMCC 4.3508</strain>
    </source>
</reference>
<accession>A0A917RP51</accession>
<dbReference type="SUPFAM" id="SSF48498">
    <property type="entry name" value="Tetracyclin repressor-like, C-terminal domain"/>
    <property type="match status" value="1"/>
</dbReference>
<dbReference type="InterPro" id="IPR025996">
    <property type="entry name" value="MT1864/Rv1816-like_C"/>
</dbReference>
<dbReference type="SUPFAM" id="SSF46689">
    <property type="entry name" value="Homeodomain-like"/>
    <property type="match status" value="1"/>
</dbReference>
<name>A0A917RP51_9NOCA</name>
<dbReference type="Gene3D" id="1.10.357.10">
    <property type="entry name" value="Tetracycline Repressor, domain 2"/>
    <property type="match status" value="1"/>
</dbReference>
<protein>
    <recommendedName>
        <fullName evidence="3">HTH-type transcriptional regulator MT1864/Rv1816-like C-terminal domain-containing protein</fullName>
    </recommendedName>
</protein>
<evidence type="ECO:0000256" key="2">
    <source>
        <dbReference type="ARBA" id="ARBA00023163"/>
    </source>
</evidence>
<proteinExistence type="predicted"/>
<dbReference type="Pfam" id="PF13305">
    <property type="entry name" value="TetR_C_33"/>
    <property type="match status" value="1"/>
</dbReference>
<keyword evidence="2" id="KW-0804">Transcription</keyword>
<evidence type="ECO:0000313" key="4">
    <source>
        <dbReference type="EMBL" id="GGL16389.1"/>
    </source>
</evidence>
<gene>
    <name evidence="4" type="ORF">GCM10011588_33880</name>
</gene>
<dbReference type="InterPro" id="IPR009057">
    <property type="entry name" value="Homeodomain-like_sf"/>
</dbReference>
<dbReference type="Proteomes" id="UP000638263">
    <property type="component" value="Unassembled WGS sequence"/>
</dbReference>
<organism evidence="4 5">
    <name type="scientific">Nocardia jinanensis</name>
    <dbReference type="NCBI Taxonomy" id="382504"/>
    <lineage>
        <taxon>Bacteria</taxon>
        <taxon>Bacillati</taxon>
        <taxon>Actinomycetota</taxon>
        <taxon>Actinomycetes</taxon>
        <taxon>Mycobacteriales</taxon>
        <taxon>Nocardiaceae</taxon>
        <taxon>Nocardia</taxon>
    </lineage>
</organism>
<keyword evidence="1" id="KW-0805">Transcription regulation</keyword>
<evidence type="ECO:0000313" key="5">
    <source>
        <dbReference type="Proteomes" id="UP000638263"/>
    </source>
</evidence>
<dbReference type="AlphaFoldDB" id="A0A917RP51"/>